<dbReference type="OrthoDB" id="2246127at2759"/>
<sequence>MPGNLGFNNTSLRQIPAHLFARTYNSIIMIDSGRHLSEACGGKIYETFAGSQADTVIKFPNPWRKIANGRVMRDFPISLYLDDTSGNVSKQFNKHISFYFTLAGLLPQISNQEYHCHFLATSNLASACEMLENIVEELNFMGPEGFMAYDHGLSSPVLVRSLVFCFLANSSMHAKIMNTPIPGNCLNPCQMCTLLVRMKKFKKTRTFIQNFLQSDRDGRKRAVQGRDWETTRVHTHELFNIAQTVSLNQSIIKSKEYGVKDAITSKLLAKAKDDPSIQKKISDWANNENSSKRLYNPILELEGQLCNGSITCFI</sequence>
<dbReference type="PANTHER" id="PTHR31912">
    <property type="entry name" value="IP13529P"/>
    <property type="match status" value="1"/>
</dbReference>
<evidence type="ECO:0000313" key="3">
    <source>
        <dbReference type="Proteomes" id="UP000005240"/>
    </source>
</evidence>
<name>A0A180GK03_PUCT1</name>
<reference evidence="1" key="2">
    <citation type="submission" date="2016-05" db="EMBL/GenBank/DDBJ databases">
        <title>Comparative analysis highlights variable genome content of wheat rusts and divergence of the mating loci.</title>
        <authorList>
            <person name="Cuomo C.A."/>
            <person name="Bakkeren G."/>
            <person name="Szabo L."/>
            <person name="Khalil H."/>
            <person name="Joly D."/>
            <person name="Goldberg J."/>
            <person name="Young S."/>
            <person name="Zeng Q."/>
            <person name="Fellers J."/>
        </authorList>
    </citation>
    <scope>NUCLEOTIDE SEQUENCE [LARGE SCALE GENOMIC DNA]</scope>
    <source>
        <strain evidence="1">1-1 BBBD Race 1</strain>
    </source>
</reference>
<protein>
    <submittedName>
        <fullName evidence="1 2">Uncharacterized protein</fullName>
    </submittedName>
</protein>
<evidence type="ECO:0000313" key="2">
    <source>
        <dbReference type="EnsemblFungi" id="PTTG_02044-t43_1-p1"/>
    </source>
</evidence>
<reference evidence="2" key="4">
    <citation type="submission" date="2025-05" db="UniProtKB">
        <authorList>
            <consortium name="EnsemblFungi"/>
        </authorList>
    </citation>
    <scope>IDENTIFICATION</scope>
    <source>
        <strain evidence="2">isolate 1-1 / race 1 (BBBD)</strain>
    </source>
</reference>
<dbReference type="EnsemblFungi" id="PTTG_02044-t43_1">
    <property type="protein sequence ID" value="PTTG_02044-t43_1-p1"/>
    <property type="gene ID" value="PTTG_02044"/>
</dbReference>
<reference evidence="1" key="1">
    <citation type="submission" date="2009-11" db="EMBL/GenBank/DDBJ databases">
        <authorList>
            <consortium name="The Broad Institute Genome Sequencing Platform"/>
            <person name="Ward D."/>
            <person name="Feldgarden M."/>
            <person name="Earl A."/>
            <person name="Young S.K."/>
            <person name="Zeng Q."/>
            <person name="Koehrsen M."/>
            <person name="Alvarado L."/>
            <person name="Berlin A."/>
            <person name="Bochicchio J."/>
            <person name="Borenstein D."/>
            <person name="Chapman S.B."/>
            <person name="Chen Z."/>
            <person name="Engels R."/>
            <person name="Freedman E."/>
            <person name="Gellesch M."/>
            <person name="Goldberg J."/>
            <person name="Griggs A."/>
            <person name="Gujja S."/>
            <person name="Heilman E."/>
            <person name="Heiman D."/>
            <person name="Hepburn T."/>
            <person name="Howarth C."/>
            <person name="Jen D."/>
            <person name="Larson L."/>
            <person name="Lewis B."/>
            <person name="Mehta T."/>
            <person name="Park D."/>
            <person name="Pearson M."/>
            <person name="Roberts A."/>
            <person name="Saif S."/>
            <person name="Shea T."/>
            <person name="Shenoy N."/>
            <person name="Sisk P."/>
            <person name="Stolte C."/>
            <person name="Sykes S."/>
            <person name="Thomson T."/>
            <person name="Walk T."/>
            <person name="White J."/>
            <person name="Yandava C."/>
            <person name="Izard J."/>
            <person name="Baranova O.V."/>
            <person name="Blanton J.M."/>
            <person name="Tanner A.C."/>
            <person name="Dewhirst F.E."/>
            <person name="Haas B."/>
            <person name="Nusbaum C."/>
            <person name="Birren B."/>
        </authorList>
    </citation>
    <scope>NUCLEOTIDE SEQUENCE [LARGE SCALE GENOMIC DNA]</scope>
    <source>
        <strain evidence="1">1-1 BBBD Race 1</strain>
    </source>
</reference>
<dbReference type="Proteomes" id="UP000005240">
    <property type="component" value="Unassembled WGS sequence"/>
</dbReference>
<reference evidence="2 3" key="3">
    <citation type="journal article" date="2017" name="G3 (Bethesda)">
        <title>Comparative analysis highlights variable genome content of wheat rusts and divergence of the mating loci.</title>
        <authorList>
            <person name="Cuomo C.A."/>
            <person name="Bakkeren G."/>
            <person name="Khalil H.B."/>
            <person name="Panwar V."/>
            <person name="Joly D."/>
            <person name="Linning R."/>
            <person name="Sakthikumar S."/>
            <person name="Song X."/>
            <person name="Adiconis X."/>
            <person name="Fan L."/>
            <person name="Goldberg J.M."/>
            <person name="Levin J.Z."/>
            <person name="Young S."/>
            <person name="Zeng Q."/>
            <person name="Anikster Y."/>
            <person name="Bruce M."/>
            <person name="Wang M."/>
            <person name="Yin C."/>
            <person name="McCallum B."/>
            <person name="Szabo L.J."/>
            <person name="Hulbert S."/>
            <person name="Chen X."/>
            <person name="Fellers J.P."/>
        </authorList>
    </citation>
    <scope>NUCLEOTIDE SEQUENCE</scope>
    <source>
        <strain evidence="3">Isolate 1-1 / race 1 (BBBD)</strain>
        <strain evidence="2">isolate 1-1 / race 1 (BBBD)</strain>
    </source>
</reference>
<proteinExistence type="predicted"/>
<accession>A0A180GK03</accession>
<dbReference type="EMBL" id="ADAS02000058">
    <property type="protein sequence ID" value="OAV92864.1"/>
    <property type="molecule type" value="Genomic_DNA"/>
</dbReference>
<organism evidence="1">
    <name type="scientific">Puccinia triticina (isolate 1-1 / race 1 (BBBD))</name>
    <name type="common">Brown leaf rust fungus</name>
    <dbReference type="NCBI Taxonomy" id="630390"/>
    <lineage>
        <taxon>Eukaryota</taxon>
        <taxon>Fungi</taxon>
        <taxon>Dikarya</taxon>
        <taxon>Basidiomycota</taxon>
        <taxon>Pucciniomycotina</taxon>
        <taxon>Pucciniomycetes</taxon>
        <taxon>Pucciniales</taxon>
        <taxon>Pucciniaceae</taxon>
        <taxon>Puccinia</taxon>
    </lineage>
</organism>
<gene>
    <name evidence="1" type="ORF">PTTG_02044</name>
</gene>
<dbReference type="AlphaFoldDB" id="A0A180GK03"/>
<evidence type="ECO:0000313" key="1">
    <source>
        <dbReference type="EMBL" id="OAV92864.1"/>
    </source>
</evidence>
<dbReference type="VEuPathDB" id="FungiDB:PTTG_02044"/>
<dbReference type="PANTHER" id="PTHR31912:SF34">
    <property type="entry name" value="NOTOCHORD-RELATED PROTEIN"/>
    <property type="match status" value="1"/>
</dbReference>
<keyword evidence="3" id="KW-1185">Reference proteome</keyword>